<organism evidence="1 2">
    <name type="scientific">Cotesia congregata</name>
    <name type="common">Parasitoid wasp</name>
    <name type="synonym">Apanteles congregatus</name>
    <dbReference type="NCBI Taxonomy" id="51543"/>
    <lineage>
        <taxon>Eukaryota</taxon>
        <taxon>Metazoa</taxon>
        <taxon>Ecdysozoa</taxon>
        <taxon>Arthropoda</taxon>
        <taxon>Hexapoda</taxon>
        <taxon>Insecta</taxon>
        <taxon>Pterygota</taxon>
        <taxon>Neoptera</taxon>
        <taxon>Endopterygota</taxon>
        <taxon>Hymenoptera</taxon>
        <taxon>Apocrita</taxon>
        <taxon>Ichneumonoidea</taxon>
        <taxon>Braconidae</taxon>
        <taxon>Microgastrinae</taxon>
        <taxon>Cotesia</taxon>
    </lineage>
</organism>
<reference evidence="1" key="1">
    <citation type="submission" date="2021-04" db="EMBL/GenBank/DDBJ databases">
        <authorList>
            <person name="Chebbi M.A.C M."/>
        </authorList>
    </citation>
    <scope>NUCLEOTIDE SEQUENCE</scope>
</reference>
<dbReference type="AlphaFoldDB" id="A0A8J2MUM4"/>
<name>A0A8J2MUM4_COTCN</name>
<gene>
    <name evidence="1" type="ORF">HICCMSTLAB_LOCUS13448</name>
</gene>
<comment type="caution">
    <text evidence="1">The sequence shown here is derived from an EMBL/GenBank/DDBJ whole genome shotgun (WGS) entry which is preliminary data.</text>
</comment>
<feature type="non-terminal residue" evidence="1">
    <location>
        <position position="1"/>
    </location>
</feature>
<evidence type="ECO:0000313" key="2">
    <source>
        <dbReference type="Proteomes" id="UP000786811"/>
    </source>
</evidence>
<proteinExistence type="predicted"/>
<keyword evidence="2" id="KW-1185">Reference proteome</keyword>
<dbReference type="Proteomes" id="UP000786811">
    <property type="component" value="Unassembled WGS sequence"/>
</dbReference>
<evidence type="ECO:0000313" key="1">
    <source>
        <dbReference type="EMBL" id="CAG5108812.1"/>
    </source>
</evidence>
<accession>A0A8J2MUM4</accession>
<sequence>GRACVVQRNSLPRLVPRGHGYLGKSIHVWNVLTRLTTRDGWCVCGVARRKVVGLEAAAATAATPETPETETQTTTCWLQGTPRLGLYGREFSRGSLSEVAASEPESEVGVREGGARRRHTRRTRAVRPKTTRSQHAWRLVCGAGAASVRKVFSSSVILLAQTIFK</sequence>
<dbReference type="EMBL" id="CAJNRD030001124">
    <property type="protein sequence ID" value="CAG5108812.1"/>
    <property type="molecule type" value="Genomic_DNA"/>
</dbReference>
<protein>
    <submittedName>
        <fullName evidence="1">Uncharacterized protein</fullName>
    </submittedName>
</protein>